<sequence>MLSEQGKRLVSMSVTATLCAGLLQASAVMAAPAGPPGGPGAGGPPASIPGAGGPPAMLNWPRPGTYPNVIPMQNMTAGSPTAGSIRSSMARKAVRVKGPQILLFEIHALGRLEDIVIHNKTSIHEGAVLRQLAFLKKGKPISAKDVQRAAGLVTDLSGVIADVVSEKGSAPGMAVLHVTVYPDKSPQGDFSIDNYGNRYLGYGEEMLNYDIRNLTHEGDSLFAHIETTGRKYINGTIMYRRPVGKNGLTMHAGYRHLHYAQGSEFEYLKPYGAAKTYTIGLEYPIHRSQTHDLKVGLDYEYLDLKDEYKRDGIYFQPGGPFAPKTYFGTWNDKHVNSATLSLSEKNLDKHGMTTWTLAYTYGNVSFDSPLTHTFFDDTNCEGAFSKVTAVFLRHQKMNKRLALQLFARGQLASRNMDTSGRMGITGITGVKAYPISEVAGDNAYFTRAELQWDLPLQAKEQKLQLLTYLEHGGMKIFKDPVDERKNNRHLQDIGLGLLWSKKDAWWVRADYAWKLGSEKPESDPNHSNGHFWIQGGFYF</sequence>
<dbReference type="GO" id="GO:0046819">
    <property type="term" value="P:protein secretion by the type V secretion system"/>
    <property type="evidence" value="ECO:0007669"/>
    <property type="project" value="TreeGrafter"/>
</dbReference>
<feature type="signal peptide" evidence="2">
    <location>
        <begin position="1"/>
        <end position="30"/>
    </location>
</feature>
<name>A0A1G6J9H2_9FIRM</name>
<keyword evidence="2" id="KW-0732">Signal</keyword>
<evidence type="ECO:0000313" key="5">
    <source>
        <dbReference type="Proteomes" id="UP000198943"/>
    </source>
</evidence>
<dbReference type="InterPro" id="IPR005565">
    <property type="entry name" value="Hemolysn_activator_HlyB_C"/>
</dbReference>
<feature type="region of interest" description="Disordered" evidence="1">
    <location>
        <begin position="36"/>
        <end position="56"/>
    </location>
</feature>
<evidence type="ECO:0000256" key="2">
    <source>
        <dbReference type="SAM" id="SignalP"/>
    </source>
</evidence>
<reference evidence="5" key="1">
    <citation type="submission" date="2016-10" db="EMBL/GenBank/DDBJ databases">
        <authorList>
            <person name="Varghese N."/>
            <person name="Submissions S."/>
        </authorList>
    </citation>
    <scope>NUCLEOTIDE SEQUENCE [LARGE SCALE GENOMIC DNA]</scope>
    <source>
        <strain evidence="5">DSM 11005</strain>
    </source>
</reference>
<dbReference type="PANTHER" id="PTHR34597:SF1">
    <property type="entry name" value="HEME_HEMOPEXIN TRANSPORTER PROTEIN HUXB"/>
    <property type="match status" value="1"/>
</dbReference>
<dbReference type="GO" id="GO:0008320">
    <property type="term" value="F:protein transmembrane transporter activity"/>
    <property type="evidence" value="ECO:0007669"/>
    <property type="project" value="TreeGrafter"/>
</dbReference>
<accession>A0A1G6J9H2</accession>
<dbReference type="InterPro" id="IPR051544">
    <property type="entry name" value="TPS_OM_transporter"/>
</dbReference>
<proteinExistence type="predicted"/>
<keyword evidence="5" id="KW-1185">Reference proteome</keyword>
<feature type="domain" description="Haemolysin activator HlyB C-terminal" evidence="3">
    <location>
        <begin position="332"/>
        <end position="469"/>
    </location>
</feature>
<protein>
    <submittedName>
        <fullName evidence="4">Hemolysin activation/secretion protein</fullName>
    </submittedName>
</protein>
<evidence type="ECO:0000259" key="3">
    <source>
        <dbReference type="Pfam" id="PF03865"/>
    </source>
</evidence>
<dbReference type="PANTHER" id="PTHR34597">
    <property type="entry name" value="SLR1661 PROTEIN"/>
    <property type="match status" value="1"/>
</dbReference>
<dbReference type="Proteomes" id="UP000198943">
    <property type="component" value="Unassembled WGS sequence"/>
</dbReference>
<dbReference type="GO" id="GO:0098046">
    <property type="term" value="C:type V protein secretion system complex"/>
    <property type="evidence" value="ECO:0007669"/>
    <property type="project" value="TreeGrafter"/>
</dbReference>
<evidence type="ECO:0000256" key="1">
    <source>
        <dbReference type="SAM" id="MobiDB-lite"/>
    </source>
</evidence>
<feature type="chain" id="PRO_5011443337" evidence="2">
    <location>
        <begin position="31"/>
        <end position="539"/>
    </location>
</feature>
<evidence type="ECO:0000313" key="4">
    <source>
        <dbReference type="EMBL" id="SDC15263.1"/>
    </source>
</evidence>
<dbReference type="Pfam" id="PF03865">
    <property type="entry name" value="ShlB"/>
    <property type="match status" value="2"/>
</dbReference>
<dbReference type="EMBL" id="FMYW01000003">
    <property type="protein sequence ID" value="SDC15263.1"/>
    <property type="molecule type" value="Genomic_DNA"/>
</dbReference>
<dbReference type="Gene3D" id="2.40.160.50">
    <property type="entry name" value="membrane protein fhac: a member of the omp85/tpsb transporter family"/>
    <property type="match status" value="1"/>
</dbReference>
<dbReference type="AlphaFoldDB" id="A0A1G6J9H2"/>
<feature type="domain" description="Haemolysin activator HlyB C-terminal" evidence="3">
    <location>
        <begin position="172"/>
        <end position="301"/>
    </location>
</feature>
<organism evidence="4 5">
    <name type="scientific">Succiniclasticum ruminis</name>
    <dbReference type="NCBI Taxonomy" id="40841"/>
    <lineage>
        <taxon>Bacteria</taxon>
        <taxon>Bacillati</taxon>
        <taxon>Bacillota</taxon>
        <taxon>Negativicutes</taxon>
        <taxon>Acidaminococcales</taxon>
        <taxon>Acidaminococcaceae</taxon>
        <taxon>Succiniclasticum</taxon>
    </lineage>
</organism>
<gene>
    <name evidence="4" type="ORF">SAMN04487864_10311</name>
</gene>